<protein>
    <submittedName>
        <fullName evidence="3">Uncharacterized protein</fullName>
    </submittedName>
</protein>
<reference evidence="4" key="1">
    <citation type="journal article" date="2015" name="BMC Genomics">
        <title>Genomic and transcriptomic analysis of the endophytic fungus Pestalotiopsis fici reveals its lifestyle and high potential for synthesis of natural products.</title>
        <authorList>
            <person name="Wang X."/>
            <person name="Zhang X."/>
            <person name="Liu L."/>
            <person name="Xiang M."/>
            <person name="Wang W."/>
            <person name="Sun X."/>
            <person name="Che Y."/>
            <person name="Guo L."/>
            <person name="Liu G."/>
            <person name="Guo L."/>
            <person name="Wang C."/>
            <person name="Yin W.B."/>
            <person name="Stadler M."/>
            <person name="Zhang X."/>
            <person name="Liu X."/>
        </authorList>
    </citation>
    <scope>NUCLEOTIDE SEQUENCE [LARGE SCALE GENOMIC DNA]</scope>
    <source>
        <strain evidence="4">W106-1 / CGMCC3.15140</strain>
    </source>
</reference>
<feature type="transmembrane region" description="Helical" evidence="2">
    <location>
        <begin position="41"/>
        <end position="65"/>
    </location>
</feature>
<feature type="transmembrane region" description="Helical" evidence="2">
    <location>
        <begin position="562"/>
        <end position="592"/>
    </location>
</feature>
<feature type="compositionally biased region" description="Polar residues" evidence="1">
    <location>
        <begin position="747"/>
        <end position="756"/>
    </location>
</feature>
<feature type="compositionally biased region" description="Basic and acidic residues" evidence="1">
    <location>
        <begin position="705"/>
        <end position="724"/>
    </location>
</feature>
<dbReference type="Proteomes" id="UP000030651">
    <property type="component" value="Unassembled WGS sequence"/>
</dbReference>
<dbReference type="OMA" id="SYARQCY"/>
<accession>W3WRN1</accession>
<dbReference type="KEGG" id="pfy:PFICI_12731"/>
<organism evidence="3 4">
    <name type="scientific">Pestalotiopsis fici (strain W106-1 / CGMCC3.15140)</name>
    <dbReference type="NCBI Taxonomy" id="1229662"/>
    <lineage>
        <taxon>Eukaryota</taxon>
        <taxon>Fungi</taxon>
        <taxon>Dikarya</taxon>
        <taxon>Ascomycota</taxon>
        <taxon>Pezizomycotina</taxon>
        <taxon>Sordariomycetes</taxon>
        <taxon>Xylariomycetidae</taxon>
        <taxon>Amphisphaeriales</taxon>
        <taxon>Sporocadaceae</taxon>
        <taxon>Pestalotiopsis</taxon>
    </lineage>
</organism>
<sequence length="756" mass="83037">MSANIIRDSIDQHVHTGLWTDWSNGPVLGRTLTMSRSNGNLLIAFTASFVAFVATCFWRILCLAIHRCCSSQDPRNALHGQRQVILRNSSSAESGLISLVRLSWAWRHLGPRRLLHLLFLSCLAATIAAAFTVAGGFSSVISSAVEDVVLIDSSNCGFIGAPTNASLIGPSLMFISEQLNSAANYAQQCYSSNSSGVLGCSRFVRDKIPKLTMTNTSCPFENGLCRSNDSNIMLDTGPINTNDVLGLNAPEGERSSYRSVLSCAPIVTDGYATQRNTSNGNFVQYNYGQLRMGSLENQTMVNYTLETNDLESQYSRSRDPNSWSGFNHRLRCQSSATINGQPSFNNNHHGWIPLPGLQRPDGDVTLAFLSGDGIVYNQPTEDIWYRASVPGVSKATKGAYGQAQSYMPDEAASPLGCVEQYQICNLALPNNSGCGPLASFYDAMAGAAPFFNFTSQEWLHYWETGTIPPENRAAARLTWIFMMWTFEPVTLNNIITKMGASSLISQSQLYGGTQYGLPSNQWQSDVAHCDAALDDFRFLPDGSIQEEFCNSQKIRSSSYTSFSAFGLCFTYVTGGLIILISVIIEPILSLFYKKYGYQRYRQLEWTTNQQLQLHRLVHEPLGHGTWSRGTEFVPITEKDEFLGELDVSTDHPVIAKPSSKTEYQAGSGDNTLSGDPALNGEEDAQSDEQTIIDGRTGRQTPDGEVAPREDGLPRDTTTRIDERVSAPQSADRLSYHDDYSRADAPGTISTSSFSQV</sequence>
<dbReference type="RefSeq" id="XP_007839503.1">
    <property type="nucleotide sequence ID" value="XM_007841312.1"/>
</dbReference>
<dbReference type="eggNOG" id="ENOG502SHTF">
    <property type="taxonomic scope" value="Eukaryota"/>
</dbReference>
<evidence type="ECO:0000313" key="3">
    <source>
        <dbReference type="EMBL" id="ETS75787.1"/>
    </source>
</evidence>
<keyword evidence="4" id="KW-1185">Reference proteome</keyword>
<dbReference type="EMBL" id="KI912118">
    <property type="protein sequence ID" value="ETS75787.1"/>
    <property type="molecule type" value="Genomic_DNA"/>
</dbReference>
<feature type="region of interest" description="Disordered" evidence="1">
    <location>
        <begin position="652"/>
        <end position="756"/>
    </location>
</feature>
<dbReference type="AlphaFoldDB" id="W3WRN1"/>
<proteinExistence type="predicted"/>
<evidence type="ECO:0000313" key="4">
    <source>
        <dbReference type="Proteomes" id="UP000030651"/>
    </source>
</evidence>
<dbReference type="HOGENOM" id="CLU_014247_0_0_1"/>
<name>W3WRN1_PESFW</name>
<dbReference type="GeneID" id="19277744"/>
<feature type="transmembrane region" description="Helical" evidence="2">
    <location>
        <begin position="114"/>
        <end position="137"/>
    </location>
</feature>
<evidence type="ECO:0000256" key="2">
    <source>
        <dbReference type="SAM" id="Phobius"/>
    </source>
</evidence>
<keyword evidence="2" id="KW-0812">Transmembrane</keyword>
<dbReference type="InParanoid" id="W3WRN1"/>
<dbReference type="OrthoDB" id="3540210at2759"/>
<feature type="compositionally biased region" description="Polar residues" evidence="1">
    <location>
        <begin position="658"/>
        <end position="673"/>
    </location>
</feature>
<keyword evidence="2" id="KW-0472">Membrane</keyword>
<evidence type="ECO:0000256" key="1">
    <source>
        <dbReference type="SAM" id="MobiDB-lite"/>
    </source>
</evidence>
<keyword evidence="2" id="KW-1133">Transmembrane helix</keyword>
<gene>
    <name evidence="3" type="ORF">PFICI_12731</name>
</gene>